<dbReference type="Gene3D" id="1.10.10.10">
    <property type="entry name" value="Winged helix-like DNA-binding domain superfamily/Winged helix DNA-binding domain"/>
    <property type="match status" value="1"/>
</dbReference>
<evidence type="ECO:0000313" key="6">
    <source>
        <dbReference type="EMBL" id="QNH78222.1"/>
    </source>
</evidence>
<comment type="similarity">
    <text evidence="1">Belongs to the LysR transcriptional regulatory family.</text>
</comment>
<dbReference type="InterPro" id="IPR036390">
    <property type="entry name" value="WH_DNA-bd_sf"/>
</dbReference>
<dbReference type="PRINTS" id="PR00039">
    <property type="entry name" value="HTHLYSR"/>
</dbReference>
<dbReference type="SUPFAM" id="SSF53850">
    <property type="entry name" value="Periplasmic binding protein-like II"/>
    <property type="match status" value="1"/>
</dbReference>
<dbReference type="GO" id="GO:0005829">
    <property type="term" value="C:cytosol"/>
    <property type="evidence" value="ECO:0007669"/>
    <property type="project" value="TreeGrafter"/>
</dbReference>
<dbReference type="GO" id="GO:0003700">
    <property type="term" value="F:DNA-binding transcription factor activity"/>
    <property type="evidence" value="ECO:0007669"/>
    <property type="project" value="InterPro"/>
</dbReference>
<dbReference type="CDD" id="cd08440">
    <property type="entry name" value="PBP2_LTTR_like_4"/>
    <property type="match status" value="1"/>
</dbReference>
<reference evidence="7" key="1">
    <citation type="journal article" date="2020" name="Microbiol. Resour. Announc.">
        <title>Complete genome sequences of four natural Pseudomonas isolates that catabolize a wide range of aromatic compounds relevant to lignin valorization.</title>
        <authorList>
            <person name="Hatmaker E.A."/>
            <person name="Presley G."/>
            <person name="Cannon O."/>
            <person name="Guss A.M."/>
            <person name="Elkins J.G."/>
        </authorList>
    </citation>
    <scope>NUCLEOTIDE SEQUENCE [LARGE SCALE GENOMIC DNA]</scope>
    <source>
        <strain evidence="7">H1F5C</strain>
    </source>
</reference>
<organism evidence="6 7">
    <name type="scientific">Pseudomonas protegens</name>
    <dbReference type="NCBI Taxonomy" id="380021"/>
    <lineage>
        <taxon>Bacteria</taxon>
        <taxon>Pseudomonadati</taxon>
        <taxon>Pseudomonadota</taxon>
        <taxon>Gammaproteobacteria</taxon>
        <taxon>Pseudomonadales</taxon>
        <taxon>Pseudomonadaceae</taxon>
        <taxon>Pseudomonas</taxon>
    </lineage>
</organism>
<protein>
    <submittedName>
        <fullName evidence="6">LysR family transcriptional regulator</fullName>
    </submittedName>
</protein>
<dbReference type="EMBL" id="CP060201">
    <property type="protein sequence ID" value="QNH78222.1"/>
    <property type="molecule type" value="Genomic_DNA"/>
</dbReference>
<dbReference type="GO" id="GO:0003677">
    <property type="term" value="F:DNA binding"/>
    <property type="evidence" value="ECO:0007669"/>
    <property type="project" value="UniProtKB-KW"/>
</dbReference>
<evidence type="ECO:0000259" key="5">
    <source>
        <dbReference type="PROSITE" id="PS50931"/>
    </source>
</evidence>
<dbReference type="PROSITE" id="PS51257">
    <property type="entry name" value="PROKAR_LIPOPROTEIN"/>
    <property type="match status" value="1"/>
</dbReference>
<keyword evidence="3" id="KW-0238">DNA-binding</keyword>
<dbReference type="PANTHER" id="PTHR30419">
    <property type="entry name" value="HTH-TYPE TRANSCRIPTIONAL REGULATOR YBHD"/>
    <property type="match status" value="1"/>
</dbReference>
<evidence type="ECO:0000313" key="7">
    <source>
        <dbReference type="Proteomes" id="UP000515277"/>
    </source>
</evidence>
<evidence type="ECO:0000256" key="3">
    <source>
        <dbReference type="ARBA" id="ARBA00023125"/>
    </source>
</evidence>
<evidence type="ECO:0000256" key="2">
    <source>
        <dbReference type="ARBA" id="ARBA00023015"/>
    </source>
</evidence>
<dbReference type="InterPro" id="IPR050950">
    <property type="entry name" value="HTH-type_LysR_regulators"/>
</dbReference>
<keyword evidence="2" id="KW-0805">Transcription regulation</keyword>
<name>A0A7G7XE27_9PSED</name>
<sequence>MTVKQIRAFLAVAHSLSFALACERLHLSQSALSLTIKALEEGLGGRLFTRNTRNVALTPEGEALLPLARRLIADWDNAEDELRQRFTLQRGRVTVAAMPSFAGNLLPPILKHFRARYPQVNVTVNDVVNEQVLEMVRDREVELGVAFEPQDSTSLLFTPLYIDRFVAVVPKDSPLAQRSRIDWQTLLQEPFITLQRPSTVRVMLEDHLRARGVQLPVEFESHQLATVGRMVASGLGVSAVPALCAQHMRELGGHCLTLDEPVVERAIGILTKPGEELSTAAQALFDILRQDNLGERLGAAGSAQQALGQ</sequence>
<dbReference type="Pfam" id="PF03466">
    <property type="entry name" value="LysR_substrate"/>
    <property type="match status" value="1"/>
</dbReference>
<evidence type="ECO:0000256" key="1">
    <source>
        <dbReference type="ARBA" id="ARBA00009437"/>
    </source>
</evidence>
<dbReference type="InterPro" id="IPR036388">
    <property type="entry name" value="WH-like_DNA-bd_sf"/>
</dbReference>
<dbReference type="FunFam" id="1.10.10.10:FF:000001">
    <property type="entry name" value="LysR family transcriptional regulator"/>
    <property type="match status" value="1"/>
</dbReference>
<dbReference type="Proteomes" id="UP000515277">
    <property type="component" value="Chromosome"/>
</dbReference>
<dbReference type="PROSITE" id="PS50931">
    <property type="entry name" value="HTH_LYSR"/>
    <property type="match status" value="1"/>
</dbReference>
<proteinExistence type="inferred from homology"/>
<evidence type="ECO:0000256" key="4">
    <source>
        <dbReference type="ARBA" id="ARBA00023163"/>
    </source>
</evidence>
<dbReference type="InterPro" id="IPR000847">
    <property type="entry name" value="LysR_HTH_N"/>
</dbReference>
<accession>A0A7G7XE27</accession>
<dbReference type="Gene3D" id="3.40.190.290">
    <property type="match status" value="1"/>
</dbReference>
<dbReference type="InterPro" id="IPR005119">
    <property type="entry name" value="LysR_subst-bd"/>
</dbReference>
<dbReference type="Pfam" id="PF00126">
    <property type="entry name" value="HTH_1"/>
    <property type="match status" value="1"/>
</dbReference>
<dbReference type="RefSeq" id="WP_179596948.1">
    <property type="nucleotide sequence ID" value="NZ_CP060201.1"/>
</dbReference>
<dbReference type="AlphaFoldDB" id="A0A7G7XE27"/>
<keyword evidence="4" id="KW-0804">Transcription</keyword>
<dbReference type="SUPFAM" id="SSF46785">
    <property type="entry name" value="Winged helix' DNA-binding domain"/>
    <property type="match status" value="1"/>
</dbReference>
<feature type="domain" description="HTH lysR-type" evidence="5">
    <location>
        <begin position="1"/>
        <end position="58"/>
    </location>
</feature>
<gene>
    <name evidence="6" type="ORF">GGI48_03270</name>
</gene>
<dbReference type="PANTHER" id="PTHR30419:SF30">
    <property type="entry name" value="LYSR FAMILY TRANSCRIPTIONAL REGULATOR"/>
    <property type="match status" value="1"/>
</dbReference>